<dbReference type="GO" id="GO:0043709">
    <property type="term" value="P:cell adhesion involved in single-species biofilm formation"/>
    <property type="evidence" value="ECO:0007669"/>
    <property type="project" value="TreeGrafter"/>
</dbReference>
<keyword evidence="7" id="KW-1185">Reference proteome</keyword>
<keyword evidence="3" id="KW-0175">Coiled coil</keyword>
<keyword evidence="4" id="KW-0812">Transmembrane</keyword>
<dbReference type="InterPro" id="IPR029787">
    <property type="entry name" value="Nucleotide_cyclase"/>
</dbReference>
<reference evidence="6 7" key="1">
    <citation type="submission" date="2016-10" db="EMBL/GenBank/DDBJ databases">
        <authorList>
            <person name="de Groot N.N."/>
        </authorList>
    </citation>
    <scope>NUCLEOTIDE SEQUENCE [LARGE SCALE GENOMIC DNA]</scope>
    <source>
        <strain evidence="6 7">CGMCC 1.7659</strain>
    </source>
</reference>
<evidence type="ECO:0000256" key="4">
    <source>
        <dbReference type="SAM" id="Phobius"/>
    </source>
</evidence>
<sequence>MEGHPLSFLTAARRGGRVVLAARLVVTVILAAQALLLAGDPAGAQAPPSVELMAQLEALRASGDTSADADRQLREIEAAIPGNAPYPLLRALLRATLVVREDSMDFDARLASMKELRDLAEAHGDTDTVSLMDIRRIFMSHADDNIGKFIDQLNEVSARIGSSASAEVMEALEVSYGNMYFDAGNFDSALRHQLAALDWTEKLPFGRERARLYRLSTIADLYNAMDLPDSALETIQRAFAGPVEVPMPNRVSLLGTRALALLKKGDLAGADEALKEAEQLAAYDPSVFTALRNGSLRAELLLATAMPEKALARIDQIDALAREKQDTYYEAKAAMLRGNALMQLGRVDQGMALMQQANRQFEAKGQMVEVLDGLERQIKTLREKRLYGRAVELMERRQNLWSQLFRNERGRAIAELEARRTAQELEHRIDKLSTENRIQEERLRAEQLGKALALVAALFAITLCSILVVAIRRARSERDTLSDAVRFDALTGASSRYQFQRRKPPASQAGKPADSVTALILLDLDHFKAINDKYGHEAGDTVLKSVVERVRRVLHDHDELYRWGGEEFLIILNQRKPAALDDHVMRLLTEVEGEPVHWHDYAMPVSVSGGYVRHPLAHDWPAPLSDAIRWADAALYLAKNAGRRRIEHVELTEHGRVELAGRRPIDMPQLLDWQRRGYLQVRTLSLA</sequence>
<dbReference type="AlphaFoldDB" id="A0A1I5A6C2"/>
<dbReference type="PANTHER" id="PTHR45138">
    <property type="entry name" value="REGULATORY COMPONENTS OF SENSORY TRANSDUCTION SYSTEM"/>
    <property type="match status" value="1"/>
</dbReference>
<organism evidence="6 7">
    <name type="scientific">Dokdonella immobilis</name>
    <dbReference type="NCBI Taxonomy" id="578942"/>
    <lineage>
        <taxon>Bacteria</taxon>
        <taxon>Pseudomonadati</taxon>
        <taxon>Pseudomonadota</taxon>
        <taxon>Gammaproteobacteria</taxon>
        <taxon>Lysobacterales</taxon>
        <taxon>Rhodanobacteraceae</taxon>
        <taxon>Dokdonella</taxon>
    </lineage>
</organism>
<feature type="coiled-coil region" evidence="3">
    <location>
        <begin position="415"/>
        <end position="442"/>
    </location>
</feature>
<keyword evidence="4" id="KW-0472">Membrane</keyword>
<dbReference type="InterPro" id="IPR043128">
    <property type="entry name" value="Rev_trsase/Diguanyl_cyclase"/>
</dbReference>
<dbReference type="PROSITE" id="PS50887">
    <property type="entry name" value="GGDEF"/>
    <property type="match status" value="1"/>
</dbReference>
<dbReference type="Pfam" id="PF00990">
    <property type="entry name" value="GGDEF"/>
    <property type="match status" value="1"/>
</dbReference>
<comment type="catalytic activity">
    <reaction evidence="2">
        <text>2 GTP = 3',3'-c-di-GMP + 2 diphosphate</text>
        <dbReference type="Rhea" id="RHEA:24898"/>
        <dbReference type="ChEBI" id="CHEBI:33019"/>
        <dbReference type="ChEBI" id="CHEBI:37565"/>
        <dbReference type="ChEBI" id="CHEBI:58805"/>
        <dbReference type="EC" id="2.7.7.65"/>
    </reaction>
</comment>
<dbReference type="GO" id="GO:1902201">
    <property type="term" value="P:negative regulation of bacterial-type flagellum-dependent cell motility"/>
    <property type="evidence" value="ECO:0007669"/>
    <property type="project" value="TreeGrafter"/>
</dbReference>
<dbReference type="Proteomes" id="UP000198575">
    <property type="component" value="Unassembled WGS sequence"/>
</dbReference>
<dbReference type="PANTHER" id="PTHR45138:SF9">
    <property type="entry name" value="DIGUANYLATE CYCLASE DGCM-RELATED"/>
    <property type="match status" value="1"/>
</dbReference>
<evidence type="ECO:0000313" key="6">
    <source>
        <dbReference type="EMBL" id="SFN58071.1"/>
    </source>
</evidence>
<feature type="domain" description="GGDEF" evidence="5">
    <location>
        <begin position="515"/>
        <end position="651"/>
    </location>
</feature>
<gene>
    <name evidence="6" type="ORF">SAMN05216289_1333</name>
</gene>
<dbReference type="SUPFAM" id="SSF48452">
    <property type="entry name" value="TPR-like"/>
    <property type="match status" value="1"/>
</dbReference>
<dbReference type="EMBL" id="FOVF01000033">
    <property type="protein sequence ID" value="SFN58071.1"/>
    <property type="molecule type" value="Genomic_DNA"/>
</dbReference>
<evidence type="ECO:0000259" key="5">
    <source>
        <dbReference type="PROSITE" id="PS50887"/>
    </source>
</evidence>
<dbReference type="GO" id="GO:0005886">
    <property type="term" value="C:plasma membrane"/>
    <property type="evidence" value="ECO:0007669"/>
    <property type="project" value="TreeGrafter"/>
</dbReference>
<dbReference type="SMART" id="SM00267">
    <property type="entry name" value="GGDEF"/>
    <property type="match status" value="1"/>
</dbReference>
<dbReference type="STRING" id="578942.SAMN05216289_1333"/>
<evidence type="ECO:0000256" key="1">
    <source>
        <dbReference type="ARBA" id="ARBA00012528"/>
    </source>
</evidence>
<dbReference type="InterPro" id="IPR011990">
    <property type="entry name" value="TPR-like_helical_dom_sf"/>
</dbReference>
<evidence type="ECO:0000256" key="2">
    <source>
        <dbReference type="ARBA" id="ARBA00034247"/>
    </source>
</evidence>
<keyword evidence="4" id="KW-1133">Transmembrane helix</keyword>
<evidence type="ECO:0000313" key="7">
    <source>
        <dbReference type="Proteomes" id="UP000198575"/>
    </source>
</evidence>
<proteinExistence type="predicted"/>
<feature type="transmembrane region" description="Helical" evidence="4">
    <location>
        <begin position="451"/>
        <end position="471"/>
    </location>
</feature>
<dbReference type="Gene3D" id="1.25.40.10">
    <property type="entry name" value="Tetratricopeptide repeat domain"/>
    <property type="match status" value="1"/>
</dbReference>
<dbReference type="GO" id="GO:0052621">
    <property type="term" value="F:diguanylate cyclase activity"/>
    <property type="evidence" value="ECO:0007669"/>
    <property type="project" value="UniProtKB-EC"/>
</dbReference>
<accession>A0A1I5A6C2</accession>
<dbReference type="NCBIfam" id="TIGR00254">
    <property type="entry name" value="GGDEF"/>
    <property type="match status" value="1"/>
</dbReference>
<dbReference type="InterPro" id="IPR050469">
    <property type="entry name" value="Diguanylate_Cyclase"/>
</dbReference>
<name>A0A1I5A6C2_9GAMM</name>
<dbReference type="EC" id="2.7.7.65" evidence="1"/>
<dbReference type="InterPro" id="IPR000160">
    <property type="entry name" value="GGDEF_dom"/>
</dbReference>
<dbReference type="RefSeq" id="WP_175498153.1">
    <property type="nucleotide sequence ID" value="NZ_FOVF01000033.1"/>
</dbReference>
<dbReference type="SUPFAM" id="SSF55073">
    <property type="entry name" value="Nucleotide cyclase"/>
    <property type="match status" value="1"/>
</dbReference>
<evidence type="ECO:0000256" key="3">
    <source>
        <dbReference type="SAM" id="Coils"/>
    </source>
</evidence>
<dbReference type="CDD" id="cd01949">
    <property type="entry name" value="GGDEF"/>
    <property type="match status" value="1"/>
</dbReference>
<protein>
    <recommendedName>
        <fullName evidence="1">diguanylate cyclase</fullName>
        <ecNumber evidence="1">2.7.7.65</ecNumber>
    </recommendedName>
</protein>
<dbReference type="Gene3D" id="3.30.70.270">
    <property type="match status" value="1"/>
</dbReference>